<dbReference type="GeneID" id="6004601"/>
<dbReference type="OrthoDB" id="448448at2759"/>
<dbReference type="SUPFAM" id="SSF52540">
    <property type="entry name" value="P-loop containing nucleoside triphosphate hydrolases"/>
    <property type="match status" value="2"/>
</dbReference>
<dbReference type="Gene3D" id="3.40.50.300">
    <property type="entry name" value="P-loop containing nucleotide triphosphate hydrolases"/>
    <property type="match status" value="1"/>
</dbReference>
<dbReference type="Pfam" id="PF00271">
    <property type="entry name" value="Helicase_C"/>
    <property type="match status" value="1"/>
</dbReference>
<dbReference type="GO" id="GO:0008094">
    <property type="term" value="F:ATP-dependent activity, acting on DNA"/>
    <property type="evidence" value="ECO:0007669"/>
    <property type="project" value="TreeGrafter"/>
</dbReference>
<evidence type="ECO:0000256" key="3">
    <source>
        <dbReference type="ARBA" id="ARBA00022840"/>
    </source>
</evidence>
<comment type="caution">
    <text evidence="7">The sequence shown here is derived from an EMBL/GenBank/DDBJ whole genome shotgun (WGS) entry which is preliminary data.</text>
</comment>
<feature type="compositionally biased region" description="Polar residues" evidence="4">
    <location>
        <begin position="17"/>
        <end position="42"/>
    </location>
</feature>
<dbReference type="InterPro" id="IPR027417">
    <property type="entry name" value="P-loop_NTPase"/>
</dbReference>
<feature type="compositionally biased region" description="Polar residues" evidence="4">
    <location>
        <begin position="185"/>
        <end position="199"/>
    </location>
</feature>
<dbReference type="GO" id="GO:0016787">
    <property type="term" value="F:hydrolase activity"/>
    <property type="evidence" value="ECO:0007669"/>
    <property type="project" value="UniProtKB-KW"/>
</dbReference>
<dbReference type="STRING" id="240176.A8MZY7"/>
<proteinExistence type="predicted"/>
<dbReference type="eggNOG" id="KOG1001">
    <property type="taxonomic scope" value="Eukaryota"/>
</dbReference>
<evidence type="ECO:0000313" key="8">
    <source>
        <dbReference type="Proteomes" id="UP000001861"/>
    </source>
</evidence>
<feature type="domain" description="Helicase C-terminal" evidence="6">
    <location>
        <begin position="771"/>
        <end position="919"/>
    </location>
</feature>
<dbReference type="SMART" id="SM00487">
    <property type="entry name" value="DEXDc"/>
    <property type="match status" value="1"/>
</dbReference>
<protein>
    <submittedName>
        <fullName evidence="7">Uncharacterized protein</fullName>
    </submittedName>
</protein>
<evidence type="ECO:0000256" key="4">
    <source>
        <dbReference type="SAM" id="MobiDB-lite"/>
    </source>
</evidence>
<feature type="region of interest" description="Disordered" evidence="4">
    <location>
        <begin position="1"/>
        <end position="42"/>
    </location>
</feature>
<sequence>MARWAVGDSRDPFRSMGNRSSGVGTRSRSAKVSVSQGQIHATSQRAVGVATLDVFQFMGNAYEGMGSSRLQQGTPEHRRASDISRSIARRSARSSSPSSDSDSSTASYHTAPLSTPPPSPPRQRQRQLYSADVTATSSHGAKPSSHRPILLPKPSASRGKRPAQALAVPVKPEHDDSTNPFEGASTRSSTSRFSNQLALNTPPPSTKQTFIGYNPSTGTLIKQEPGSEDEFPPSPTRVPVRRTAAPVKREQEAPLRTPLFLPPPSRKLHPSVKFENVNVPSTSKLEPTSSTSTPKRRGFLATGTTFPNGLATPESSPVKQAPASRPRSSDTDNMKQEDTNVDPSSSEPETQKTSAKKVRGPFQPFSVRPLKVARLKAKQKTEDGNLTVEYCTDNGHTLKWFQQLDFQDIVAETLARERMRLDKDDDLLKDVAQGKILNYHMGLGKTHVALAVVAESLRQLQMVCSRQRKAMGRKPVLVCAEKSLHEHWREHAIALFNFKVFVYTSGSQRIPEDADIVISTINMIGNHHKSAYFENQPHKAHMTQIHWFYVIVDEFQNHNNPETLGARALLRLEKDHVLLLSGTPAGNSLNDLQVPLALLQHPSKRPDFRRREYEAYHSGKKNRNPRAEHVVTYHNLENDVLIDLVFIRRLDEDKDLPPRTNLVIKIPFTEEERKAYDTVKDKVAGLPRLMRWRQGCLHPQLLVRAGILTPPGKTKSESEVDMDVVDEVKDEMDMDIDDDIVPYIHAKQETSEEDNVYSDKYLSGKFKVVLNLLRKIIGAREKVVIFSSYVTLLELLGECLDARRIKFIEFNGKKSTHERTGALDVIANDPRCHVMLISLKAGSVGLDITSCNNVILMDPWWNPFVEEQAISRVHRFGQTRPVTVYRIITPDTIEPRIQEIQQEKRTQVEAYLDMCAAITKQRDAVRLG</sequence>
<dbReference type="KEGG" id="cci:CC1G_02883"/>
<dbReference type="Gene3D" id="3.40.50.10810">
    <property type="entry name" value="Tandem AAA-ATPase domain"/>
    <property type="match status" value="1"/>
</dbReference>
<dbReference type="InterPro" id="IPR049730">
    <property type="entry name" value="SNF2/RAD54-like_C"/>
</dbReference>
<feature type="compositionally biased region" description="Polar residues" evidence="4">
    <location>
        <begin position="206"/>
        <end position="220"/>
    </location>
</feature>
<keyword evidence="8" id="KW-1185">Reference proteome</keyword>
<dbReference type="InterPro" id="IPR050628">
    <property type="entry name" value="SNF2_RAD54_helicase_TF"/>
</dbReference>
<evidence type="ECO:0000256" key="2">
    <source>
        <dbReference type="ARBA" id="ARBA00022801"/>
    </source>
</evidence>
<feature type="compositionally biased region" description="Low complexity" evidence="4">
    <location>
        <begin position="93"/>
        <end position="107"/>
    </location>
</feature>
<reference evidence="7 8" key="1">
    <citation type="journal article" date="2010" name="Proc. Natl. Acad. Sci. U.S.A.">
        <title>Insights into evolution of multicellular fungi from the assembled chromosomes of the mushroom Coprinopsis cinerea (Coprinus cinereus).</title>
        <authorList>
            <person name="Stajich J.E."/>
            <person name="Wilke S.K."/>
            <person name="Ahren D."/>
            <person name="Au C.H."/>
            <person name="Birren B.W."/>
            <person name="Borodovsky M."/>
            <person name="Burns C."/>
            <person name="Canback B."/>
            <person name="Casselton L.A."/>
            <person name="Cheng C.K."/>
            <person name="Deng J."/>
            <person name="Dietrich F.S."/>
            <person name="Fargo D.C."/>
            <person name="Farman M.L."/>
            <person name="Gathman A.C."/>
            <person name="Goldberg J."/>
            <person name="Guigo R."/>
            <person name="Hoegger P.J."/>
            <person name="Hooker J.B."/>
            <person name="Huggins A."/>
            <person name="James T.Y."/>
            <person name="Kamada T."/>
            <person name="Kilaru S."/>
            <person name="Kodira C."/>
            <person name="Kues U."/>
            <person name="Kupfer D."/>
            <person name="Kwan H.S."/>
            <person name="Lomsadze A."/>
            <person name="Li W."/>
            <person name="Lilly W.W."/>
            <person name="Ma L.J."/>
            <person name="Mackey A.J."/>
            <person name="Manning G."/>
            <person name="Martin F."/>
            <person name="Muraguchi H."/>
            <person name="Natvig D.O."/>
            <person name="Palmerini H."/>
            <person name="Ramesh M.A."/>
            <person name="Rehmeyer C.J."/>
            <person name="Roe B.A."/>
            <person name="Shenoy N."/>
            <person name="Stanke M."/>
            <person name="Ter-Hovhannisyan V."/>
            <person name="Tunlid A."/>
            <person name="Velagapudi R."/>
            <person name="Vision T.J."/>
            <person name="Zeng Q."/>
            <person name="Zolan M.E."/>
            <person name="Pukkila P.J."/>
        </authorList>
    </citation>
    <scope>NUCLEOTIDE SEQUENCE [LARGE SCALE GENOMIC DNA]</scope>
    <source>
        <strain evidence="8">Okayama-7 / 130 / ATCC MYA-4618 / FGSC 9003</strain>
    </source>
</reference>
<feature type="compositionally biased region" description="Polar residues" evidence="4">
    <location>
        <begin position="341"/>
        <end position="353"/>
    </location>
</feature>
<organism evidence="7 8">
    <name type="scientific">Coprinopsis cinerea (strain Okayama-7 / 130 / ATCC MYA-4618 / FGSC 9003)</name>
    <name type="common">Inky cap fungus</name>
    <name type="synonym">Hormographiella aspergillata</name>
    <dbReference type="NCBI Taxonomy" id="240176"/>
    <lineage>
        <taxon>Eukaryota</taxon>
        <taxon>Fungi</taxon>
        <taxon>Dikarya</taxon>
        <taxon>Basidiomycota</taxon>
        <taxon>Agaricomycotina</taxon>
        <taxon>Agaricomycetes</taxon>
        <taxon>Agaricomycetidae</taxon>
        <taxon>Agaricales</taxon>
        <taxon>Agaricineae</taxon>
        <taxon>Psathyrellaceae</taxon>
        <taxon>Coprinopsis</taxon>
    </lineage>
</organism>
<dbReference type="InterPro" id="IPR038718">
    <property type="entry name" value="SNF2-like_sf"/>
</dbReference>
<dbReference type="InterPro" id="IPR000330">
    <property type="entry name" value="SNF2_N"/>
</dbReference>
<dbReference type="VEuPathDB" id="FungiDB:CC1G_02883"/>
<dbReference type="EMBL" id="AACS02000001">
    <property type="protein sequence ID" value="EAU93653.2"/>
    <property type="molecule type" value="Genomic_DNA"/>
</dbReference>
<keyword evidence="2" id="KW-0378">Hydrolase</keyword>
<dbReference type="PROSITE" id="PS51192">
    <property type="entry name" value="HELICASE_ATP_BIND_1"/>
    <property type="match status" value="1"/>
</dbReference>
<evidence type="ECO:0000313" key="7">
    <source>
        <dbReference type="EMBL" id="EAU93653.2"/>
    </source>
</evidence>
<dbReference type="SMART" id="SM00490">
    <property type="entry name" value="HELICc"/>
    <property type="match status" value="1"/>
</dbReference>
<keyword evidence="3" id="KW-0067">ATP-binding</keyword>
<feature type="compositionally biased region" description="Polar residues" evidence="4">
    <location>
        <begin position="302"/>
        <end position="318"/>
    </location>
</feature>
<feature type="compositionally biased region" description="Basic and acidic residues" evidence="4">
    <location>
        <begin position="327"/>
        <end position="338"/>
    </location>
</feature>
<dbReference type="CDD" id="cd18793">
    <property type="entry name" value="SF2_C_SNF"/>
    <property type="match status" value="1"/>
</dbReference>
<evidence type="ECO:0000259" key="5">
    <source>
        <dbReference type="PROSITE" id="PS51192"/>
    </source>
</evidence>
<feature type="region of interest" description="Disordered" evidence="4">
    <location>
        <begin position="66"/>
        <end position="361"/>
    </location>
</feature>
<dbReference type="OMA" id="AKADANC"/>
<name>A8MZY7_COPC7</name>
<dbReference type="InterPro" id="IPR001650">
    <property type="entry name" value="Helicase_C-like"/>
</dbReference>
<dbReference type="HOGENOM" id="CLU_314963_0_0_1"/>
<evidence type="ECO:0000259" key="6">
    <source>
        <dbReference type="PROSITE" id="PS51194"/>
    </source>
</evidence>
<dbReference type="GO" id="GO:0006281">
    <property type="term" value="P:DNA repair"/>
    <property type="evidence" value="ECO:0007669"/>
    <property type="project" value="TreeGrafter"/>
</dbReference>
<dbReference type="RefSeq" id="XP_001828302.2">
    <property type="nucleotide sequence ID" value="XM_001828250.2"/>
</dbReference>
<dbReference type="Pfam" id="PF00176">
    <property type="entry name" value="SNF2-rel_dom"/>
    <property type="match status" value="1"/>
</dbReference>
<evidence type="ECO:0000256" key="1">
    <source>
        <dbReference type="ARBA" id="ARBA00022741"/>
    </source>
</evidence>
<dbReference type="AlphaFoldDB" id="A8MZY7"/>
<feature type="compositionally biased region" description="Polar residues" evidence="4">
    <location>
        <begin position="278"/>
        <end position="293"/>
    </location>
</feature>
<dbReference type="GO" id="GO:0005524">
    <property type="term" value="F:ATP binding"/>
    <property type="evidence" value="ECO:0007669"/>
    <property type="project" value="UniProtKB-KW"/>
</dbReference>
<dbReference type="PANTHER" id="PTHR45626">
    <property type="entry name" value="TRANSCRIPTION TERMINATION FACTOR 2-RELATED"/>
    <property type="match status" value="1"/>
</dbReference>
<accession>A8MZY7</accession>
<dbReference type="GO" id="GO:0005634">
    <property type="term" value="C:nucleus"/>
    <property type="evidence" value="ECO:0007669"/>
    <property type="project" value="TreeGrafter"/>
</dbReference>
<dbReference type="PROSITE" id="PS51194">
    <property type="entry name" value="HELICASE_CTER"/>
    <property type="match status" value="1"/>
</dbReference>
<dbReference type="InterPro" id="IPR014001">
    <property type="entry name" value="Helicase_ATP-bd"/>
</dbReference>
<dbReference type="Proteomes" id="UP000001861">
    <property type="component" value="Unassembled WGS sequence"/>
</dbReference>
<feature type="domain" description="Helicase ATP-binding" evidence="5">
    <location>
        <begin position="426"/>
        <end position="602"/>
    </location>
</feature>
<keyword evidence="1" id="KW-0547">Nucleotide-binding</keyword>
<gene>
    <name evidence="7" type="ORF">CC1G_02883</name>
</gene>
<dbReference type="InParanoid" id="A8MZY7"/>